<feature type="compositionally biased region" description="Low complexity" evidence="1">
    <location>
        <begin position="49"/>
        <end position="58"/>
    </location>
</feature>
<proteinExistence type="predicted"/>
<reference evidence="5 6" key="1">
    <citation type="submission" date="2014-05" db="EMBL/GenBank/DDBJ databases">
        <title>Draft genome sequence of a rare smut relative, Tilletiaria anomala UBC 951.</title>
        <authorList>
            <consortium name="DOE Joint Genome Institute"/>
            <person name="Toome M."/>
            <person name="Kuo A."/>
            <person name="Henrissat B."/>
            <person name="Lipzen A."/>
            <person name="Tritt A."/>
            <person name="Yoshinaga Y."/>
            <person name="Zane M."/>
            <person name="Barry K."/>
            <person name="Grigoriev I.V."/>
            <person name="Spatafora J.W."/>
            <person name="Aimea M.C."/>
        </authorList>
    </citation>
    <scope>NUCLEOTIDE SEQUENCE [LARGE SCALE GENOMIC DNA]</scope>
    <source>
        <strain evidence="5 6">UBC 951</strain>
    </source>
</reference>
<dbReference type="InterPro" id="IPR038185">
    <property type="entry name" value="MyTH4_dom_sf"/>
</dbReference>
<feature type="compositionally biased region" description="Polar residues" evidence="1">
    <location>
        <begin position="97"/>
        <end position="121"/>
    </location>
</feature>
<dbReference type="CDD" id="cd00201">
    <property type="entry name" value="WW"/>
    <property type="match status" value="1"/>
</dbReference>
<organism evidence="5 6">
    <name type="scientific">Tilletiaria anomala (strain ATCC 24038 / CBS 436.72 / UBC 951)</name>
    <dbReference type="NCBI Taxonomy" id="1037660"/>
    <lineage>
        <taxon>Eukaryota</taxon>
        <taxon>Fungi</taxon>
        <taxon>Dikarya</taxon>
        <taxon>Basidiomycota</taxon>
        <taxon>Ustilaginomycotina</taxon>
        <taxon>Exobasidiomycetes</taxon>
        <taxon>Georgefischeriales</taxon>
        <taxon>Tilletiariaceae</taxon>
        <taxon>Tilletiaria</taxon>
    </lineage>
</organism>
<evidence type="ECO:0000259" key="3">
    <source>
        <dbReference type="PROSITE" id="PS50238"/>
    </source>
</evidence>
<dbReference type="SMART" id="SM00139">
    <property type="entry name" value="MyTH4"/>
    <property type="match status" value="1"/>
</dbReference>
<feature type="compositionally biased region" description="Low complexity" evidence="1">
    <location>
        <begin position="504"/>
        <end position="519"/>
    </location>
</feature>
<dbReference type="GO" id="GO:0005737">
    <property type="term" value="C:cytoplasm"/>
    <property type="evidence" value="ECO:0007669"/>
    <property type="project" value="TreeGrafter"/>
</dbReference>
<dbReference type="OMA" id="DEMYNDC"/>
<protein>
    <recommendedName>
        <fullName evidence="7">RhoGAP-domain-containing protein</fullName>
    </recommendedName>
</protein>
<evidence type="ECO:0000256" key="1">
    <source>
        <dbReference type="SAM" id="MobiDB-lite"/>
    </source>
</evidence>
<keyword evidence="6" id="KW-1185">Reference proteome</keyword>
<dbReference type="PANTHER" id="PTHR45876:SF8">
    <property type="entry name" value="FI04035P"/>
    <property type="match status" value="1"/>
</dbReference>
<feature type="domain" description="Rho-GAP" evidence="3">
    <location>
        <begin position="807"/>
        <end position="1003"/>
    </location>
</feature>
<feature type="region of interest" description="Disordered" evidence="1">
    <location>
        <begin position="408"/>
        <end position="468"/>
    </location>
</feature>
<dbReference type="SUPFAM" id="SSF51045">
    <property type="entry name" value="WW domain"/>
    <property type="match status" value="1"/>
</dbReference>
<evidence type="ECO:0000259" key="2">
    <source>
        <dbReference type="PROSITE" id="PS50020"/>
    </source>
</evidence>
<dbReference type="AlphaFoldDB" id="A0A066WIJ4"/>
<dbReference type="Gene3D" id="1.10.555.10">
    <property type="entry name" value="Rho GTPase activation protein"/>
    <property type="match status" value="1"/>
</dbReference>
<dbReference type="InterPro" id="IPR000198">
    <property type="entry name" value="RhoGAP_dom"/>
</dbReference>
<feature type="compositionally biased region" description="Polar residues" evidence="1">
    <location>
        <begin position="482"/>
        <end position="491"/>
    </location>
</feature>
<dbReference type="Pfam" id="PF00620">
    <property type="entry name" value="RhoGAP"/>
    <property type="match status" value="1"/>
</dbReference>
<dbReference type="GeneID" id="25264042"/>
<dbReference type="Gene3D" id="1.25.40.530">
    <property type="entry name" value="MyTH4 domain"/>
    <property type="match status" value="1"/>
</dbReference>
<dbReference type="GO" id="GO:0007165">
    <property type="term" value="P:signal transduction"/>
    <property type="evidence" value="ECO:0007669"/>
    <property type="project" value="InterPro"/>
</dbReference>
<dbReference type="HOGENOM" id="CLU_281457_0_0_1"/>
<dbReference type="GO" id="GO:0005096">
    <property type="term" value="F:GTPase activator activity"/>
    <property type="evidence" value="ECO:0007669"/>
    <property type="project" value="TreeGrafter"/>
</dbReference>
<dbReference type="Gene3D" id="2.20.70.10">
    <property type="match status" value="1"/>
</dbReference>
<dbReference type="InterPro" id="IPR000857">
    <property type="entry name" value="MyTH4_dom"/>
</dbReference>
<comment type="caution">
    <text evidence="5">The sequence shown here is derived from an EMBL/GenBank/DDBJ whole genome shotgun (WGS) entry which is preliminary data.</text>
</comment>
<dbReference type="SUPFAM" id="SSF48350">
    <property type="entry name" value="GTPase activation domain, GAP"/>
    <property type="match status" value="1"/>
</dbReference>
<dbReference type="Proteomes" id="UP000027361">
    <property type="component" value="Unassembled WGS sequence"/>
</dbReference>
<dbReference type="PROSITE" id="PS50020">
    <property type="entry name" value="WW_DOMAIN_2"/>
    <property type="match status" value="1"/>
</dbReference>
<feature type="domain" description="WW" evidence="2">
    <location>
        <begin position="256"/>
        <end position="289"/>
    </location>
</feature>
<gene>
    <name evidence="5" type="ORF">K437DRAFT_254998</name>
</gene>
<dbReference type="InParanoid" id="A0A066WIJ4"/>
<dbReference type="PANTHER" id="PTHR45876">
    <property type="entry name" value="FI04035P"/>
    <property type="match status" value="1"/>
</dbReference>
<dbReference type="InterPro" id="IPR008936">
    <property type="entry name" value="Rho_GTPase_activation_prot"/>
</dbReference>
<evidence type="ECO:0000313" key="6">
    <source>
        <dbReference type="Proteomes" id="UP000027361"/>
    </source>
</evidence>
<dbReference type="Pfam" id="PF00784">
    <property type="entry name" value="MyTH4"/>
    <property type="match status" value="1"/>
</dbReference>
<feature type="domain" description="MyTH4" evidence="4">
    <location>
        <begin position="602"/>
        <end position="796"/>
    </location>
</feature>
<evidence type="ECO:0000313" key="5">
    <source>
        <dbReference type="EMBL" id="KDN50829.1"/>
    </source>
</evidence>
<feature type="region of interest" description="Disordered" evidence="1">
    <location>
        <begin position="35"/>
        <end position="122"/>
    </location>
</feature>
<sequence>MAPSVDSIRQNGVLFPDSLGDISAEMARQLIDYGASVRNSSQTPPPTFGRGATRGAGAMWRQDGRAGAGAGDGAVTPREVDSPTRQQHVNGSARESFATTRMHPSSTNGTAFFEANTSPRSTRTRITEHTHGGALGGASGRDSVGRSFIEDAENTNLSGKEADGDLSHLETAMTAPKLGGFGVRDNHLVPHVDGMRSAADERAKRPAASGQEPMQWGQFFWTIITDPQSSMSFFANPHTGECRWEVPAGTFVLPPDPEGQWWELFDSLRGIPYYYHTTTHKTQWQRPRGLVIPMTAIQESAGGKRFSRQNFGVETLSALAVPTSELGLPAKVGAPGVPASLTETPKKRKSRQQQPPPPVTSPSIEQVLSFDANERQLRKSQLIADAMESASPRALRSRVSTMAFQDEHVGSGGAYDGTSSPPPQDGRTPPRRRQLGDLATQPIPEAYGDEQLDEAKEMGSTVGGRNRRQSARLAIQRGLTASLSNISSSKRAMSPDKQHQQQMSSSPSASSDLAISLPLRSPEEMLRNQPGRTTGSSPGGDGPIRFEAVESSPQQPRIPPELIDELGGRRVFDMSDFAVENFSQHRTGFFRRKMPVDRMLKWQKEPISAPMLNLPRSSSSGGSSYQRDAITIFKVIQRACGDRPTCVHAVVPPPLQAPSQTMSAQEFTERHKKLVGNSGAKDSPPTVLEEIRWALDVAIVNSPLRDEIFVQLMKQLTDNPDTESTFRGWQFLCVLLSSAFPPSRDLHSYLASWIAQRIDAPTIGPVAEYCLGRLEAIQKRGPRGKAPSLIEIQCALENPFNPGVFGIAVEKAMQMQERAYPNAQVPIVLTFLTDAMLALDALKTRGIFRISGSPDQVIELRVRIERGHYSLNGLLGHDNSDVTVPASVFKLWLRELEEPLIPQAMYNACVDAAAAQSSENCIELVAQLPMLHRRVVLFVISFLQMFCRPSALRATQLTVDSLSLIFAPNFFRMASDQLQVAWRNAYWEQQFIKILLENMDCATVDPEYVPKHGEGPEGTMQPGGGMSNGRRGKGKSSNGRSGAAPDFTADLGMILPSSGLSTNGFGIGLDAGESSPEVAPLALPAGFLPRSTPFAALDSGKQTLYASESSADL</sequence>
<dbReference type="RefSeq" id="XP_013244581.1">
    <property type="nucleotide sequence ID" value="XM_013389127.1"/>
</dbReference>
<dbReference type="PROSITE" id="PS50238">
    <property type="entry name" value="RHOGAP"/>
    <property type="match status" value="1"/>
</dbReference>
<evidence type="ECO:0000259" key="4">
    <source>
        <dbReference type="PROSITE" id="PS51016"/>
    </source>
</evidence>
<dbReference type="PROSITE" id="PS01159">
    <property type="entry name" value="WW_DOMAIN_1"/>
    <property type="match status" value="1"/>
</dbReference>
<dbReference type="EMBL" id="JMSN01000018">
    <property type="protein sequence ID" value="KDN50829.1"/>
    <property type="molecule type" value="Genomic_DNA"/>
</dbReference>
<dbReference type="PROSITE" id="PS51016">
    <property type="entry name" value="MYTH4"/>
    <property type="match status" value="1"/>
</dbReference>
<accession>A0A066WIJ4</accession>
<dbReference type="STRING" id="1037660.A0A066WIJ4"/>
<dbReference type="SMART" id="SM00324">
    <property type="entry name" value="RhoGAP"/>
    <property type="match status" value="1"/>
</dbReference>
<dbReference type="SMART" id="SM00456">
    <property type="entry name" value="WW"/>
    <property type="match status" value="2"/>
</dbReference>
<evidence type="ECO:0008006" key="7">
    <source>
        <dbReference type="Google" id="ProtNLM"/>
    </source>
</evidence>
<dbReference type="InterPro" id="IPR001202">
    <property type="entry name" value="WW_dom"/>
</dbReference>
<feature type="region of interest" description="Disordered" evidence="1">
    <location>
        <begin position="328"/>
        <end position="365"/>
    </location>
</feature>
<dbReference type="GO" id="GO:0005856">
    <property type="term" value="C:cytoskeleton"/>
    <property type="evidence" value="ECO:0007669"/>
    <property type="project" value="InterPro"/>
</dbReference>
<name>A0A066WIJ4_TILAU</name>
<feature type="region of interest" description="Disordered" evidence="1">
    <location>
        <begin position="1008"/>
        <end position="1042"/>
    </location>
</feature>
<feature type="region of interest" description="Disordered" evidence="1">
    <location>
        <begin position="482"/>
        <end position="559"/>
    </location>
</feature>
<dbReference type="OrthoDB" id="437889at2759"/>
<dbReference type="InterPro" id="IPR036020">
    <property type="entry name" value="WW_dom_sf"/>
</dbReference>